<reference evidence="4 5" key="1">
    <citation type="submission" date="2014-02" db="EMBL/GenBank/DDBJ databases">
        <title>Draft genome sequence of Lysinibacillus odysseyi NBRC 100172.</title>
        <authorList>
            <person name="Zhang F."/>
            <person name="Wang G."/>
            <person name="Zhang L."/>
        </authorList>
    </citation>
    <scope>NUCLEOTIDE SEQUENCE [LARGE SCALE GENOMIC DNA]</scope>
    <source>
        <strain evidence="4 5">NBRC 100172</strain>
    </source>
</reference>
<dbReference type="EMBL" id="JPVP01000060">
    <property type="protein sequence ID" value="KGR81998.1"/>
    <property type="molecule type" value="Genomic_DNA"/>
</dbReference>
<comment type="caution">
    <text evidence="4">The sequence shown here is derived from an EMBL/GenBank/DDBJ whole genome shotgun (WGS) entry which is preliminary data.</text>
</comment>
<evidence type="ECO:0000313" key="4">
    <source>
        <dbReference type="EMBL" id="KGR81998.1"/>
    </source>
</evidence>
<feature type="domain" description="N-acetyltransferase" evidence="3">
    <location>
        <begin position="1"/>
        <end position="151"/>
    </location>
</feature>
<evidence type="ECO:0000259" key="3">
    <source>
        <dbReference type="PROSITE" id="PS51186"/>
    </source>
</evidence>
<dbReference type="SUPFAM" id="SSF55729">
    <property type="entry name" value="Acyl-CoA N-acyltransferases (Nat)"/>
    <property type="match status" value="1"/>
</dbReference>
<dbReference type="InterPro" id="IPR000182">
    <property type="entry name" value="GNAT_dom"/>
</dbReference>
<dbReference type="CDD" id="cd04301">
    <property type="entry name" value="NAT_SF"/>
    <property type="match status" value="1"/>
</dbReference>
<dbReference type="GO" id="GO:0005737">
    <property type="term" value="C:cytoplasm"/>
    <property type="evidence" value="ECO:0007669"/>
    <property type="project" value="InterPro"/>
</dbReference>
<dbReference type="GO" id="GO:0004042">
    <property type="term" value="F:L-glutamate N-acetyltransferase activity"/>
    <property type="evidence" value="ECO:0007669"/>
    <property type="project" value="InterPro"/>
</dbReference>
<keyword evidence="2" id="KW-0012">Acyltransferase</keyword>
<name>A0A0A3IGP8_9BACI</name>
<accession>A0A0A3IGP8</accession>
<dbReference type="OrthoDB" id="9775804at2"/>
<gene>
    <name evidence="4" type="ORF">CD32_22150</name>
</gene>
<dbReference type="PANTHER" id="PTHR30602:SF12">
    <property type="entry name" value="AMINO-ACID ACETYLTRANSFERASE NAGS1, CHLOROPLASTIC-RELATED"/>
    <property type="match status" value="1"/>
</dbReference>
<dbReference type="Gene3D" id="3.40.630.30">
    <property type="match status" value="1"/>
</dbReference>
<dbReference type="InterPro" id="IPR016181">
    <property type="entry name" value="Acyl_CoA_acyltransferase"/>
</dbReference>
<dbReference type="PANTHER" id="PTHR30602">
    <property type="entry name" value="AMINO-ACID ACETYLTRANSFERASE"/>
    <property type="match status" value="1"/>
</dbReference>
<dbReference type="InterPro" id="IPR010167">
    <property type="entry name" value="NH2A_AcTrfase"/>
</dbReference>
<dbReference type="RefSeq" id="WP_036159117.1">
    <property type="nucleotide sequence ID" value="NZ_AVCX01000001.1"/>
</dbReference>
<protein>
    <recommendedName>
        <fullName evidence="3">N-acetyltransferase domain-containing protein</fullName>
    </recommendedName>
</protein>
<dbReference type="NCBIfam" id="NF005840">
    <property type="entry name" value="PRK07757.1"/>
    <property type="match status" value="1"/>
</dbReference>
<keyword evidence="5" id="KW-1185">Reference proteome</keyword>
<dbReference type="GO" id="GO:0006526">
    <property type="term" value="P:L-arginine biosynthetic process"/>
    <property type="evidence" value="ECO:0007669"/>
    <property type="project" value="InterPro"/>
</dbReference>
<proteinExistence type="predicted"/>
<organism evidence="4 5">
    <name type="scientific">Lysinibacillus odysseyi 34hs-1 = NBRC 100172</name>
    <dbReference type="NCBI Taxonomy" id="1220589"/>
    <lineage>
        <taxon>Bacteria</taxon>
        <taxon>Bacillati</taxon>
        <taxon>Bacillota</taxon>
        <taxon>Bacilli</taxon>
        <taxon>Bacillales</taxon>
        <taxon>Bacillaceae</taxon>
        <taxon>Lysinibacillus</taxon>
    </lineage>
</organism>
<dbReference type="Proteomes" id="UP000030437">
    <property type="component" value="Unassembled WGS sequence"/>
</dbReference>
<dbReference type="AlphaFoldDB" id="A0A0A3IGP8"/>
<evidence type="ECO:0000313" key="5">
    <source>
        <dbReference type="Proteomes" id="UP000030437"/>
    </source>
</evidence>
<dbReference type="eggNOG" id="COG1246">
    <property type="taxonomic scope" value="Bacteria"/>
</dbReference>
<evidence type="ECO:0000256" key="1">
    <source>
        <dbReference type="ARBA" id="ARBA00022679"/>
    </source>
</evidence>
<dbReference type="PROSITE" id="PS51186">
    <property type="entry name" value="GNAT"/>
    <property type="match status" value="1"/>
</dbReference>
<dbReference type="STRING" id="1220589.CD32_22150"/>
<evidence type="ECO:0000256" key="2">
    <source>
        <dbReference type="ARBA" id="ARBA00023315"/>
    </source>
</evidence>
<dbReference type="Pfam" id="PF00583">
    <property type="entry name" value="Acetyltransf_1"/>
    <property type="match status" value="1"/>
</dbReference>
<sequence>MLIRKAKVTDVPGIYGLIEHNAKKGLVLIRSHSSICEDLLSFYVAVEKDEVIGVGSLYIYDETLSEIRSLAVSENHMKKGIGKRITQKIVEDAEQLGIGRMISLTYQVDFFSKLGFSVIQKETIPQKVRKDCLGCPKFFACDETAMVILLNEPAVFQQ</sequence>
<keyword evidence="1" id="KW-0808">Transferase</keyword>